<evidence type="ECO:0000313" key="3">
    <source>
        <dbReference type="Proteomes" id="UP000598971"/>
    </source>
</evidence>
<keyword evidence="3" id="KW-1185">Reference proteome</keyword>
<feature type="transmembrane region" description="Helical" evidence="1">
    <location>
        <begin position="108"/>
        <end position="128"/>
    </location>
</feature>
<comment type="caution">
    <text evidence="2">The sequence shown here is derived from an EMBL/GenBank/DDBJ whole genome shotgun (WGS) entry which is preliminary data.</text>
</comment>
<evidence type="ECO:0000256" key="1">
    <source>
        <dbReference type="SAM" id="Phobius"/>
    </source>
</evidence>
<dbReference type="AlphaFoldDB" id="A0A8J8JWQ6"/>
<sequence length="387" mass="42955">MTAYNTTDLYNKAIADTVEEVSERNCISKERAAAIIEAHPCTLYTPNFMIRIGLSILTLICTLFFGGLLAMMFDVEDSASAIVLMFMLSIFLYVGVETFIKNNRYYNAGVDNTLMLLSLVLFVVAFVINDYSNNYILAALFGLLVSGWFCIRFTDAFMAVLAFIALFLLVFLLYIKLGTIAKATAPLLMMIVAALLYAAMQVLAKKDSLLFYQFSIQCVSICACISFYVCGNYFVVKELSNAMFHLQLGVTDTIPMGWLFWLFTIIIPPAYMVYGIYTKRLDFIRTALVLIAVSVFTVRYYYHVLSPEMAMFIGGVILIAICYWLIRYLAQPRAGFTFEPAGKQQNILRNAEALIIAQTFNAGTHQEASGVQFGGGSSGGGGADGSY</sequence>
<accession>A0A8J8JWQ6</accession>
<feature type="transmembrane region" description="Helical" evidence="1">
    <location>
        <begin position="256"/>
        <end position="276"/>
    </location>
</feature>
<feature type="transmembrane region" description="Helical" evidence="1">
    <location>
        <begin position="79"/>
        <end position="96"/>
    </location>
</feature>
<feature type="transmembrane region" description="Helical" evidence="1">
    <location>
        <begin position="283"/>
        <end position="303"/>
    </location>
</feature>
<keyword evidence="1" id="KW-0472">Membrane</keyword>
<dbReference type="Proteomes" id="UP000598971">
    <property type="component" value="Unassembled WGS sequence"/>
</dbReference>
<feature type="transmembrane region" description="Helical" evidence="1">
    <location>
        <begin position="52"/>
        <end position="73"/>
    </location>
</feature>
<dbReference type="RefSeq" id="WP_171609936.1">
    <property type="nucleotide sequence ID" value="NZ_WHPF01000023.1"/>
</dbReference>
<reference evidence="2" key="1">
    <citation type="submission" date="2019-10" db="EMBL/GenBank/DDBJ databases">
        <title>Draft genome sequence of Panacibacter sp. KCS-6.</title>
        <authorList>
            <person name="Yim K.J."/>
        </authorList>
    </citation>
    <scope>NUCLEOTIDE SEQUENCE</scope>
    <source>
        <strain evidence="2">KCS-6</strain>
    </source>
</reference>
<feature type="transmembrane region" description="Helical" evidence="1">
    <location>
        <begin position="134"/>
        <end position="151"/>
    </location>
</feature>
<feature type="transmembrane region" description="Helical" evidence="1">
    <location>
        <begin position="158"/>
        <end position="177"/>
    </location>
</feature>
<gene>
    <name evidence="2" type="ORF">GD597_21120</name>
</gene>
<feature type="transmembrane region" description="Helical" evidence="1">
    <location>
        <begin position="183"/>
        <end position="204"/>
    </location>
</feature>
<dbReference type="EMBL" id="WHPF01000023">
    <property type="protein sequence ID" value="NNV57979.1"/>
    <property type="molecule type" value="Genomic_DNA"/>
</dbReference>
<name>A0A8J8JWQ6_9BACT</name>
<proteinExistence type="predicted"/>
<keyword evidence="1" id="KW-0812">Transmembrane</keyword>
<protein>
    <submittedName>
        <fullName evidence="2">Uncharacterized protein</fullName>
    </submittedName>
</protein>
<organism evidence="2 3">
    <name type="scientific">Limnovirga soli</name>
    <dbReference type="NCBI Taxonomy" id="2656915"/>
    <lineage>
        <taxon>Bacteria</taxon>
        <taxon>Pseudomonadati</taxon>
        <taxon>Bacteroidota</taxon>
        <taxon>Chitinophagia</taxon>
        <taxon>Chitinophagales</taxon>
        <taxon>Chitinophagaceae</taxon>
        <taxon>Limnovirga</taxon>
    </lineage>
</organism>
<keyword evidence="1" id="KW-1133">Transmembrane helix</keyword>
<feature type="transmembrane region" description="Helical" evidence="1">
    <location>
        <begin position="309"/>
        <end position="326"/>
    </location>
</feature>
<evidence type="ECO:0000313" key="2">
    <source>
        <dbReference type="EMBL" id="NNV57979.1"/>
    </source>
</evidence>
<feature type="transmembrane region" description="Helical" evidence="1">
    <location>
        <begin position="216"/>
        <end position="236"/>
    </location>
</feature>